<dbReference type="SUPFAM" id="SSF47729">
    <property type="entry name" value="IHF-like DNA-binding proteins"/>
    <property type="match status" value="1"/>
</dbReference>
<proteinExistence type="inferred from homology"/>
<sequence>MNKAELISKVAKETNIKKKDVVKVFQSLYDAMGETLNKKEKFTLPYLGFFKMSYRKSRKFKIPTTSEIRVTPPQTVPTFKMSTKVKRDFKKILSE</sequence>
<name>A0ABT9D6X6_9MOLU</name>
<evidence type="ECO:0000313" key="4">
    <source>
        <dbReference type="EMBL" id="MDO8063989.1"/>
    </source>
</evidence>
<dbReference type="Pfam" id="PF00216">
    <property type="entry name" value="Bac_DNA_binding"/>
    <property type="match status" value="1"/>
</dbReference>
<accession>A0ABT9D6X6</accession>
<dbReference type="RefSeq" id="WP_304514194.1">
    <property type="nucleotide sequence ID" value="NZ_JAOSIQ010000004.1"/>
</dbReference>
<dbReference type="PANTHER" id="PTHR33175:SF3">
    <property type="entry name" value="DNA-BINDING PROTEIN HU-BETA"/>
    <property type="match status" value="1"/>
</dbReference>
<keyword evidence="1" id="KW-0226">DNA condensation</keyword>
<dbReference type="InterPro" id="IPR000119">
    <property type="entry name" value="Hist_DNA-bd"/>
</dbReference>
<comment type="caution">
    <text evidence="4">The sequence shown here is derived from an EMBL/GenBank/DDBJ whole genome shotgun (WGS) entry which is preliminary data.</text>
</comment>
<evidence type="ECO:0000313" key="5">
    <source>
        <dbReference type="Proteomes" id="UP001170683"/>
    </source>
</evidence>
<evidence type="ECO:0000256" key="1">
    <source>
        <dbReference type="ARBA" id="ARBA00023067"/>
    </source>
</evidence>
<dbReference type="InterPro" id="IPR010992">
    <property type="entry name" value="IHF-like_DNA-bd_dom_sf"/>
</dbReference>
<evidence type="ECO:0000256" key="3">
    <source>
        <dbReference type="RuleBase" id="RU003939"/>
    </source>
</evidence>
<reference evidence="4 5" key="1">
    <citation type="journal article" date="2023" name="Int. J. Syst. Evol. Microbiol.">
        <title>The observation of taxonomic boundaries for the 16SrII and 16SrXXV phytoplasmas using genome-based delimitation.</title>
        <authorList>
            <person name="Rodrigues Jardim B."/>
            <person name="Tran-Nguyen L.T.T."/>
            <person name="Gambley C."/>
            <person name="Al-Sadi A.M."/>
            <person name="Al-Subhi A.M."/>
            <person name="Foissac X."/>
            <person name="Salar P."/>
            <person name="Cai H."/>
            <person name="Yang J.Y."/>
            <person name="Davis R."/>
            <person name="Jones L."/>
            <person name="Rodoni B."/>
            <person name="Constable F.E."/>
        </authorList>
    </citation>
    <scope>NUCLEOTIDE SEQUENCE [LARGE SCALE GENOMIC DNA]</scope>
    <source>
        <strain evidence="4">BAWM-225</strain>
    </source>
</reference>
<comment type="similarity">
    <text evidence="3">Belongs to the bacterial histone-like protein family.</text>
</comment>
<gene>
    <name evidence="4" type="ORF">OC701_00680</name>
</gene>
<keyword evidence="2 4" id="KW-0238">DNA-binding</keyword>
<dbReference type="GO" id="GO:0003677">
    <property type="term" value="F:DNA binding"/>
    <property type="evidence" value="ECO:0007669"/>
    <property type="project" value="UniProtKB-KW"/>
</dbReference>
<dbReference type="Proteomes" id="UP001170683">
    <property type="component" value="Unassembled WGS sequence"/>
</dbReference>
<dbReference type="SMART" id="SM00411">
    <property type="entry name" value="BHL"/>
    <property type="match status" value="1"/>
</dbReference>
<keyword evidence="5" id="KW-1185">Reference proteome</keyword>
<dbReference type="PANTHER" id="PTHR33175">
    <property type="entry name" value="DNA-BINDING PROTEIN HU"/>
    <property type="match status" value="1"/>
</dbReference>
<protein>
    <submittedName>
        <fullName evidence="4">HU family DNA-binding protein</fullName>
    </submittedName>
</protein>
<dbReference type="Gene3D" id="4.10.520.10">
    <property type="entry name" value="IHF-like DNA-binding proteins"/>
    <property type="match status" value="1"/>
</dbReference>
<organism evidence="4 5">
    <name type="scientific">Candidatus Phytoplasma bonamiae</name>
    <dbReference type="NCBI Taxonomy" id="2982626"/>
    <lineage>
        <taxon>Bacteria</taxon>
        <taxon>Bacillati</taxon>
        <taxon>Mycoplasmatota</taxon>
        <taxon>Mollicutes</taxon>
        <taxon>Acholeplasmatales</taxon>
        <taxon>Acholeplasmataceae</taxon>
        <taxon>Candidatus Phytoplasma</taxon>
        <taxon>16SrII (Peanut WB group)</taxon>
    </lineage>
</organism>
<evidence type="ECO:0000256" key="2">
    <source>
        <dbReference type="ARBA" id="ARBA00023125"/>
    </source>
</evidence>
<dbReference type="EMBL" id="JAOSIQ010000004">
    <property type="protein sequence ID" value="MDO8063989.1"/>
    <property type="molecule type" value="Genomic_DNA"/>
</dbReference>